<evidence type="ECO:0000313" key="2">
    <source>
        <dbReference type="EMBL" id="MCS2608097.1"/>
    </source>
</evidence>
<keyword evidence="1" id="KW-0812">Transmembrane</keyword>
<protein>
    <submittedName>
        <fullName evidence="2">Uncharacterized protein</fullName>
    </submittedName>
</protein>
<feature type="transmembrane region" description="Helical" evidence="1">
    <location>
        <begin position="127"/>
        <end position="154"/>
    </location>
</feature>
<organism evidence="2 3">
    <name type="scientific">Halomonas dongshanensis</name>
    <dbReference type="NCBI Taxonomy" id="2890835"/>
    <lineage>
        <taxon>Bacteria</taxon>
        <taxon>Pseudomonadati</taxon>
        <taxon>Pseudomonadota</taxon>
        <taxon>Gammaproteobacteria</taxon>
        <taxon>Oceanospirillales</taxon>
        <taxon>Halomonadaceae</taxon>
        <taxon>Halomonas</taxon>
    </lineage>
</organism>
<evidence type="ECO:0000313" key="3">
    <source>
        <dbReference type="Proteomes" id="UP001165542"/>
    </source>
</evidence>
<accession>A0ABT2E944</accession>
<sequence length="219" mass="24320">MLSAFIYVMIFVGVTVTLYQLYEVNYAINFGNKKKLSPEDAAHYDRLAAEAARSDDGEGSGFAQAVREIFGADMNPRLVRSALAENEGDTARALLRRKHRITLDQGVCVRHLPFWSSRPPRWDVRGLLIALVIINSLFGQFLGGMSIYTLLYPITMSGFTWLNDPLALMIAIFALVPLTYAIARLDLYLNDLYRIGRLTRDVALGCGPLTASAVSVGRE</sequence>
<dbReference type="EMBL" id="JAJISC010000001">
    <property type="protein sequence ID" value="MCS2608097.1"/>
    <property type="molecule type" value="Genomic_DNA"/>
</dbReference>
<proteinExistence type="predicted"/>
<feature type="transmembrane region" description="Helical" evidence="1">
    <location>
        <begin position="6"/>
        <end position="28"/>
    </location>
</feature>
<dbReference type="Proteomes" id="UP001165542">
    <property type="component" value="Unassembled WGS sequence"/>
</dbReference>
<reference evidence="2" key="1">
    <citation type="submission" date="2021-11" db="EMBL/GenBank/DDBJ databases">
        <title>Halomonas sp., isolated from a coastal aquaculture zone in Dongshan Bay.</title>
        <authorList>
            <person name="Lin W."/>
        </authorList>
    </citation>
    <scope>NUCLEOTIDE SEQUENCE</scope>
    <source>
        <strain evidence="2">Yzlin-01</strain>
    </source>
</reference>
<gene>
    <name evidence="2" type="ORF">LLY24_02020</name>
</gene>
<comment type="caution">
    <text evidence="2">The sequence shown here is derived from an EMBL/GenBank/DDBJ whole genome shotgun (WGS) entry which is preliminary data.</text>
</comment>
<dbReference type="RefSeq" id="WP_259034592.1">
    <property type="nucleotide sequence ID" value="NZ_JAJISC010000001.1"/>
</dbReference>
<keyword evidence="1" id="KW-1133">Transmembrane helix</keyword>
<keyword evidence="3" id="KW-1185">Reference proteome</keyword>
<keyword evidence="1" id="KW-0472">Membrane</keyword>
<name>A0ABT2E944_9GAMM</name>
<feature type="transmembrane region" description="Helical" evidence="1">
    <location>
        <begin position="166"/>
        <end position="187"/>
    </location>
</feature>
<evidence type="ECO:0000256" key="1">
    <source>
        <dbReference type="SAM" id="Phobius"/>
    </source>
</evidence>